<feature type="compositionally biased region" description="Low complexity" evidence="1">
    <location>
        <begin position="40"/>
        <end position="49"/>
    </location>
</feature>
<organism evidence="2">
    <name type="scientific">uncultured Solirubrobacterales bacterium</name>
    <dbReference type="NCBI Taxonomy" id="768556"/>
    <lineage>
        <taxon>Bacteria</taxon>
        <taxon>Bacillati</taxon>
        <taxon>Actinomycetota</taxon>
        <taxon>Thermoleophilia</taxon>
        <taxon>Solirubrobacterales</taxon>
        <taxon>environmental samples</taxon>
    </lineage>
</organism>
<evidence type="ECO:0000256" key="1">
    <source>
        <dbReference type="SAM" id="MobiDB-lite"/>
    </source>
</evidence>
<feature type="region of interest" description="Disordered" evidence="1">
    <location>
        <begin position="1"/>
        <end position="97"/>
    </location>
</feature>
<sequence length="110" mass="11619">ELRPARGDRTRARARPAPGTALRRSSPRAAGLPTRPAGTRPGARLAGPGDRARRARPALRRRQADARGSPRVALGGPARRRSRGVSGVCRGAGGGARARRLPRLRLDALV</sequence>
<dbReference type="AlphaFoldDB" id="A0A6J4T3Z7"/>
<protein>
    <submittedName>
        <fullName evidence="2">Uncharacterized protein</fullName>
    </submittedName>
</protein>
<feature type="compositionally biased region" description="Low complexity" evidence="1">
    <location>
        <begin position="15"/>
        <end position="24"/>
    </location>
</feature>
<evidence type="ECO:0000313" key="2">
    <source>
        <dbReference type="EMBL" id="CAA9512536.1"/>
    </source>
</evidence>
<proteinExistence type="predicted"/>
<feature type="non-terminal residue" evidence="2">
    <location>
        <position position="1"/>
    </location>
</feature>
<dbReference type="EMBL" id="CADCVU010000170">
    <property type="protein sequence ID" value="CAA9512536.1"/>
    <property type="molecule type" value="Genomic_DNA"/>
</dbReference>
<feature type="compositionally biased region" description="Basic and acidic residues" evidence="1">
    <location>
        <begin position="1"/>
        <end position="11"/>
    </location>
</feature>
<reference evidence="2" key="1">
    <citation type="submission" date="2020-02" db="EMBL/GenBank/DDBJ databases">
        <authorList>
            <person name="Meier V. D."/>
        </authorList>
    </citation>
    <scope>NUCLEOTIDE SEQUENCE</scope>
    <source>
        <strain evidence="2">AVDCRST_MAG45</strain>
    </source>
</reference>
<accession>A0A6J4T3Z7</accession>
<name>A0A6J4T3Z7_9ACTN</name>
<feature type="non-terminal residue" evidence="2">
    <location>
        <position position="110"/>
    </location>
</feature>
<gene>
    <name evidence="2" type="ORF">AVDCRST_MAG45-1998</name>
</gene>